<accession>A0A7W4Z6N1</accession>
<dbReference type="RefSeq" id="WP_183409761.1">
    <property type="nucleotide sequence ID" value="NZ_JACHWY010000001.1"/>
</dbReference>
<keyword evidence="4" id="KW-1185">Reference proteome</keyword>
<dbReference type="EMBL" id="JACHWY010000001">
    <property type="protein sequence ID" value="MBB3047120.1"/>
    <property type="molecule type" value="Genomic_DNA"/>
</dbReference>
<dbReference type="InterPro" id="IPR045254">
    <property type="entry name" value="Nit1/2_C-N_Hydrolase"/>
</dbReference>
<dbReference type="PROSITE" id="PS50263">
    <property type="entry name" value="CN_HYDROLASE"/>
    <property type="match status" value="1"/>
</dbReference>
<dbReference type="PANTHER" id="PTHR23088">
    <property type="entry name" value="NITRILASE-RELATED"/>
    <property type="match status" value="1"/>
</dbReference>
<dbReference type="InterPro" id="IPR003010">
    <property type="entry name" value="C-N_Hydrolase"/>
</dbReference>
<comment type="caution">
    <text evidence="3">The sequence shown here is derived from an EMBL/GenBank/DDBJ whole genome shotgun (WGS) entry which is preliminary data.</text>
</comment>
<dbReference type="Gene3D" id="3.60.110.10">
    <property type="entry name" value="Carbon-nitrogen hydrolase"/>
    <property type="match status" value="1"/>
</dbReference>
<dbReference type="Pfam" id="PF00795">
    <property type="entry name" value="CN_hydrolase"/>
    <property type="match status" value="1"/>
</dbReference>
<gene>
    <name evidence="3" type="ORF">FHR99_001356</name>
</gene>
<sequence>MSRRLAALQMVSGSDVELNLQRAERLIREAATSGAELVVLPEAFAVFGDREALHALAEREAREAMLRQWLSAQAKENRVVLVGGTIPLASDDGRAWAACYVYERDGDCLGCYHKLHLFDADVGDETGSYRESRDYRPGERPLFVDTSLGRLGLAVCFDLRFPAQFQWLRDQGAELIAVPSAFTRTTGLAHWLPLLRARAIETQCLLVGANQGGEHSPTRKTSGGSVLVDAWGNVLAEAGFGEAVVLADWDCERQNAIRRQIPLRRNSRFSVSFDGELADCAGETHQP</sequence>
<protein>
    <submittedName>
        <fullName evidence="3">Nitrilase</fullName>
        <ecNumber evidence="3">3.5.5.1</ecNumber>
    </submittedName>
</protein>
<feature type="domain" description="CN hydrolase" evidence="2">
    <location>
        <begin position="3"/>
        <end position="251"/>
    </location>
</feature>
<proteinExistence type="predicted"/>
<organism evidence="3 4">
    <name type="scientific">Litorivivens lipolytica</name>
    <dbReference type="NCBI Taxonomy" id="1524264"/>
    <lineage>
        <taxon>Bacteria</taxon>
        <taxon>Pseudomonadati</taxon>
        <taxon>Pseudomonadota</taxon>
        <taxon>Gammaproteobacteria</taxon>
        <taxon>Litorivivens</taxon>
    </lineage>
</organism>
<dbReference type="Proteomes" id="UP000537130">
    <property type="component" value="Unassembled WGS sequence"/>
</dbReference>
<dbReference type="GO" id="GO:0016811">
    <property type="term" value="F:hydrolase activity, acting on carbon-nitrogen (but not peptide) bonds, in linear amides"/>
    <property type="evidence" value="ECO:0007669"/>
    <property type="project" value="InterPro"/>
</dbReference>
<dbReference type="AlphaFoldDB" id="A0A7W4Z6N1"/>
<evidence type="ECO:0000256" key="1">
    <source>
        <dbReference type="ARBA" id="ARBA00022801"/>
    </source>
</evidence>
<dbReference type="EC" id="3.5.5.1" evidence="3"/>
<evidence type="ECO:0000313" key="4">
    <source>
        <dbReference type="Proteomes" id="UP000537130"/>
    </source>
</evidence>
<dbReference type="GO" id="GO:0000257">
    <property type="term" value="F:nitrilase activity"/>
    <property type="evidence" value="ECO:0007669"/>
    <property type="project" value="UniProtKB-EC"/>
</dbReference>
<dbReference type="InterPro" id="IPR036526">
    <property type="entry name" value="C-N_Hydrolase_sf"/>
</dbReference>
<evidence type="ECO:0000259" key="2">
    <source>
        <dbReference type="PROSITE" id="PS50263"/>
    </source>
</evidence>
<evidence type="ECO:0000313" key="3">
    <source>
        <dbReference type="EMBL" id="MBB3047120.1"/>
    </source>
</evidence>
<keyword evidence="1 3" id="KW-0378">Hydrolase</keyword>
<dbReference type="SUPFAM" id="SSF56317">
    <property type="entry name" value="Carbon-nitrogen hydrolase"/>
    <property type="match status" value="1"/>
</dbReference>
<name>A0A7W4Z6N1_9GAMM</name>
<reference evidence="3 4" key="1">
    <citation type="submission" date="2020-08" db="EMBL/GenBank/DDBJ databases">
        <title>Genomic Encyclopedia of Type Strains, Phase III (KMG-III): the genomes of soil and plant-associated and newly described type strains.</title>
        <authorList>
            <person name="Whitman W."/>
        </authorList>
    </citation>
    <scope>NUCLEOTIDE SEQUENCE [LARGE SCALE GENOMIC DNA]</scope>
    <source>
        <strain evidence="3 4">CECT 8654</strain>
    </source>
</reference>
<dbReference type="PANTHER" id="PTHR23088:SF27">
    <property type="entry name" value="DEAMINATED GLUTATHIONE AMIDASE"/>
    <property type="match status" value="1"/>
</dbReference>
<dbReference type="CDD" id="cd07572">
    <property type="entry name" value="nit"/>
    <property type="match status" value="1"/>
</dbReference>